<keyword evidence="7" id="KW-0325">Glycoprotein</keyword>
<evidence type="ECO:0000256" key="8">
    <source>
        <dbReference type="ARBA" id="ARBA00024195"/>
    </source>
</evidence>
<feature type="signal peptide" evidence="9">
    <location>
        <begin position="1"/>
        <end position="16"/>
    </location>
</feature>
<dbReference type="Pfam" id="PF00089">
    <property type="entry name" value="Trypsin"/>
    <property type="match status" value="1"/>
</dbReference>
<evidence type="ECO:0000256" key="6">
    <source>
        <dbReference type="ARBA" id="ARBA00023157"/>
    </source>
</evidence>
<accession>A0A2M3ZDX1</accession>
<feature type="domain" description="Peptidase S1" evidence="10">
    <location>
        <begin position="47"/>
        <end position="290"/>
    </location>
</feature>
<dbReference type="PROSITE" id="PS50240">
    <property type="entry name" value="TRYPSIN_DOM"/>
    <property type="match status" value="1"/>
</dbReference>
<dbReference type="AlphaFoldDB" id="A0A2M3ZDX1"/>
<evidence type="ECO:0000256" key="1">
    <source>
        <dbReference type="ARBA" id="ARBA00004613"/>
    </source>
</evidence>
<evidence type="ECO:0000313" key="11">
    <source>
        <dbReference type="EMBL" id="MBW26705.1"/>
    </source>
</evidence>
<dbReference type="FunFam" id="2.40.10.10:FF:000028">
    <property type="entry name" value="Serine protease easter"/>
    <property type="match status" value="1"/>
</dbReference>
<dbReference type="InterPro" id="IPR009003">
    <property type="entry name" value="Peptidase_S1_PA"/>
</dbReference>
<feature type="chain" id="PRO_5014753177" evidence="9">
    <location>
        <begin position="17"/>
        <end position="290"/>
    </location>
</feature>
<evidence type="ECO:0000256" key="7">
    <source>
        <dbReference type="ARBA" id="ARBA00023180"/>
    </source>
</evidence>
<organism evidence="11">
    <name type="scientific">Anopheles braziliensis</name>
    <dbReference type="NCBI Taxonomy" id="58242"/>
    <lineage>
        <taxon>Eukaryota</taxon>
        <taxon>Metazoa</taxon>
        <taxon>Ecdysozoa</taxon>
        <taxon>Arthropoda</taxon>
        <taxon>Hexapoda</taxon>
        <taxon>Insecta</taxon>
        <taxon>Pterygota</taxon>
        <taxon>Neoptera</taxon>
        <taxon>Endopterygota</taxon>
        <taxon>Diptera</taxon>
        <taxon>Nematocera</taxon>
        <taxon>Culicoidea</taxon>
        <taxon>Culicidae</taxon>
        <taxon>Anophelinae</taxon>
        <taxon>Anopheles</taxon>
    </lineage>
</organism>
<evidence type="ECO:0000259" key="10">
    <source>
        <dbReference type="PROSITE" id="PS50240"/>
    </source>
</evidence>
<dbReference type="GO" id="GO:0045087">
    <property type="term" value="P:innate immune response"/>
    <property type="evidence" value="ECO:0007669"/>
    <property type="project" value="UniProtKB-KW"/>
</dbReference>
<evidence type="ECO:0000256" key="9">
    <source>
        <dbReference type="SAM" id="SignalP"/>
    </source>
</evidence>
<keyword evidence="3" id="KW-0399">Innate immunity</keyword>
<dbReference type="SUPFAM" id="SSF50494">
    <property type="entry name" value="Trypsin-like serine proteases"/>
    <property type="match status" value="1"/>
</dbReference>
<dbReference type="InterPro" id="IPR051487">
    <property type="entry name" value="Ser/Thr_Proteases_Immune/Dev"/>
</dbReference>
<dbReference type="PANTHER" id="PTHR24256">
    <property type="entry name" value="TRYPTASE-RELATED"/>
    <property type="match status" value="1"/>
</dbReference>
<dbReference type="InterPro" id="IPR001254">
    <property type="entry name" value="Trypsin_dom"/>
</dbReference>
<comment type="subcellular location">
    <subcellularLocation>
        <location evidence="1">Secreted</location>
    </subcellularLocation>
</comment>
<dbReference type="CDD" id="cd00190">
    <property type="entry name" value="Tryp_SPc"/>
    <property type="match status" value="1"/>
</dbReference>
<evidence type="ECO:0000256" key="4">
    <source>
        <dbReference type="ARBA" id="ARBA00022729"/>
    </source>
</evidence>
<dbReference type="Gene3D" id="2.40.10.10">
    <property type="entry name" value="Trypsin-like serine proteases"/>
    <property type="match status" value="2"/>
</dbReference>
<name>A0A2M3ZDX1_9DIPT</name>
<evidence type="ECO:0000256" key="5">
    <source>
        <dbReference type="ARBA" id="ARBA00022859"/>
    </source>
</evidence>
<evidence type="ECO:0000256" key="2">
    <source>
        <dbReference type="ARBA" id="ARBA00022525"/>
    </source>
</evidence>
<keyword evidence="11" id="KW-0645">Protease</keyword>
<sequence length="290" mass="32436">MQIISLLTAILFCVNGQVLFPDALHSSLSRSINKNCGETPYDYYKRPESGRIYENPWLVLLRHPGDWLHFCHGTLITDRYVLTTASCGSDILTTANSSTANPPTEIVLGEHDLSTDPDCVSEQNCSLAVQIRAADSVIMHPNFTTTSYENDIALLVLNASVQFSNSIRPICLPLYSIVTDRDDHLLNLYNVIWTTGSRPTQIGMRLVPREVCRERLRNWTSVKNGQMCARIHNSLPVNMEGSAGSALQIDYHGRIYQIGVLSIGFSDTSYDNPYIFIDIPKHITWINGST</sequence>
<keyword evidence="6" id="KW-1015">Disulfide bond</keyword>
<dbReference type="EMBL" id="GGFM01005954">
    <property type="protein sequence ID" value="MBW26705.1"/>
    <property type="molecule type" value="Transcribed_RNA"/>
</dbReference>
<comment type="similarity">
    <text evidence="8">Belongs to the peptidase S1 family. CLIP subfamily.</text>
</comment>
<keyword evidence="5" id="KW-0391">Immunity</keyword>
<proteinExistence type="inferred from homology"/>
<dbReference type="GO" id="GO:0006508">
    <property type="term" value="P:proteolysis"/>
    <property type="evidence" value="ECO:0007669"/>
    <property type="project" value="UniProtKB-KW"/>
</dbReference>
<keyword evidence="4 9" id="KW-0732">Signal</keyword>
<dbReference type="SMART" id="SM00020">
    <property type="entry name" value="Tryp_SPc"/>
    <property type="match status" value="1"/>
</dbReference>
<keyword evidence="11" id="KW-0378">Hydrolase</keyword>
<keyword evidence="2" id="KW-0964">Secreted</keyword>
<dbReference type="GO" id="GO:0004252">
    <property type="term" value="F:serine-type endopeptidase activity"/>
    <property type="evidence" value="ECO:0007669"/>
    <property type="project" value="InterPro"/>
</dbReference>
<evidence type="ECO:0000256" key="3">
    <source>
        <dbReference type="ARBA" id="ARBA00022588"/>
    </source>
</evidence>
<protein>
    <submittedName>
        <fullName evidence="11">Putative ag sal ppoa1 secreted serine protease involved with prophenoloxidase activation</fullName>
    </submittedName>
</protein>
<dbReference type="InterPro" id="IPR043504">
    <property type="entry name" value="Peptidase_S1_PA_chymotrypsin"/>
</dbReference>
<dbReference type="GO" id="GO:0005576">
    <property type="term" value="C:extracellular region"/>
    <property type="evidence" value="ECO:0007669"/>
    <property type="project" value="UniProtKB-SubCell"/>
</dbReference>
<reference evidence="11" key="1">
    <citation type="submission" date="2018-01" db="EMBL/GenBank/DDBJ databases">
        <title>An insight into the sialome of Amazonian anophelines.</title>
        <authorList>
            <person name="Ribeiro J.M."/>
            <person name="Scarpassa V."/>
            <person name="Calvo E."/>
        </authorList>
    </citation>
    <scope>NUCLEOTIDE SEQUENCE</scope>
    <source>
        <tissue evidence="11">Salivary glands</tissue>
    </source>
</reference>